<protein>
    <submittedName>
        <fullName evidence="11">Response regulator</fullName>
    </submittedName>
</protein>
<proteinExistence type="inferred from homology"/>
<keyword evidence="12" id="KW-1185">Reference proteome</keyword>
<dbReference type="Proteomes" id="UP000570010">
    <property type="component" value="Unassembled WGS sequence"/>
</dbReference>
<evidence type="ECO:0000256" key="1">
    <source>
        <dbReference type="ARBA" id="ARBA00004496"/>
    </source>
</evidence>
<feature type="modified residue" description="4-aspartylphosphate" evidence="8">
    <location>
        <position position="53"/>
    </location>
</feature>
<name>A0A6B3W2Q9_9BACI</name>
<evidence type="ECO:0000256" key="8">
    <source>
        <dbReference type="PROSITE-ProRule" id="PRU00169"/>
    </source>
</evidence>
<reference evidence="10 13" key="2">
    <citation type="submission" date="2020-07" db="EMBL/GenBank/DDBJ databases">
        <authorList>
            <person name="Feng H."/>
        </authorList>
    </citation>
    <scope>NUCLEOTIDE SEQUENCE [LARGE SCALE GENOMIC DNA]</scope>
    <source>
        <strain evidence="10">S-12</strain>
        <strain evidence="13">s-12</strain>
    </source>
</reference>
<sequence length="371" mass="43843">MNAIVIDDEPLAVELLEKKLDEIEGIAVIGKYTNPHRGLEAIIKKQPDIVFLDIDMPEINGIELADKVQRTLSDIKIVFITAYPDYAVKAFELKAEDYILKPIQSKRLVETINHISKIDKKKLDSYPMVCCFQNLYFIKHDGENSQVIDVHWRTSKARELFAYLIQHRQKFVRKDVIIEHFWQDANWKDGYGQLYSTIYQIRKTLASIGFNITIISSENSYKLELNDVLLDVDEWENRMEKLSFVNKDTLLQYKKLLNLYKGDFLGEDDYLWAENERSRLRVLWLGYVKKAANYLIDIKKYSDAIILYLQVQKVQPLVEESYFMLMQLYNAFGDRYSVKKQYCGLKKMLQEEYEAMPSEAIQKWYQKWEKS</sequence>
<evidence type="ECO:0000256" key="3">
    <source>
        <dbReference type="ARBA" id="ARBA00022490"/>
    </source>
</evidence>
<dbReference type="EMBL" id="JACEIO010000061">
    <property type="protein sequence ID" value="MBA4538665.1"/>
    <property type="molecule type" value="Genomic_DNA"/>
</dbReference>
<dbReference type="InterPro" id="IPR005158">
    <property type="entry name" value="BTAD"/>
</dbReference>
<feature type="domain" description="Response regulatory" evidence="9">
    <location>
        <begin position="2"/>
        <end position="116"/>
    </location>
</feature>
<evidence type="ECO:0000256" key="6">
    <source>
        <dbReference type="ARBA" id="ARBA00023125"/>
    </source>
</evidence>
<dbReference type="InterPro" id="IPR051677">
    <property type="entry name" value="AfsR-DnrI-RedD_regulator"/>
</dbReference>
<keyword evidence="7" id="KW-0804">Transcription</keyword>
<dbReference type="Gene3D" id="1.25.40.10">
    <property type="entry name" value="Tetratricopeptide repeat domain"/>
    <property type="match status" value="1"/>
</dbReference>
<dbReference type="SMART" id="SM00862">
    <property type="entry name" value="Trans_reg_C"/>
    <property type="match status" value="1"/>
</dbReference>
<dbReference type="Pfam" id="PF00072">
    <property type="entry name" value="Response_reg"/>
    <property type="match status" value="1"/>
</dbReference>
<evidence type="ECO:0000256" key="7">
    <source>
        <dbReference type="ARBA" id="ARBA00023163"/>
    </source>
</evidence>
<dbReference type="InterPro" id="IPR011006">
    <property type="entry name" value="CheY-like_superfamily"/>
</dbReference>
<accession>A0A6B3W2Q9</accession>
<evidence type="ECO:0000256" key="5">
    <source>
        <dbReference type="ARBA" id="ARBA00023015"/>
    </source>
</evidence>
<dbReference type="SUPFAM" id="SSF48452">
    <property type="entry name" value="TPR-like"/>
    <property type="match status" value="1"/>
</dbReference>
<dbReference type="GO" id="GO:0000160">
    <property type="term" value="P:phosphorelay signal transduction system"/>
    <property type="evidence" value="ECO:0007669"/>
    <property type="project" value="UniProtKB-KW"/>
</dbReference>
<dbReference type="InterPro" id="IPR001789">
    <property type="entry name" value="Sig_transdc_resp-reg_receiver"/>
</dbReference>
<dbReference type="GO" id="GO:0005737">
    <property type="term" value="C:cytoplasm"/>
    <property type="evidence" value="ECO:0007669"/>
    <property type="project" value="UniProtKB-SubCell"/>
</dbReference>
<dbReference type="SUPFAM" id="SSF52172">
    <property type="entry name" value="CheY-like"/>
    <property type="match status" value="1"/>
</dbReference>
<comment type="similarity">
    <text evidence="2">Belongs to the AfsR/DnrI/RedD regulatory family.</text>
</comment>
<dbReference type="EMBL" id="JAAIWN010000063">
    <property type="protein sequence ID" value="NEY83025.1"/>
    <property type="molecule type" value="Genomic_DNA"/>
</dbReference>
<comment type="caution">
    <text evidence="11">The sequence shown here is derived from an EMBL/GenBank/DDBJ whole genome shotgun (WGS) entry which is preliminary data.</text>
</comment>
<evidence type="ECO:0000313" key="10">
    <source>
        <dbReference type="EMBL" id="MBA4538665.1"/>
    </source>
</evidence>
<keyword evidence="4" id="KW-0902">Two-component regulatory system</keyword>
<dbReference type="SUPFAM" id="SSF46894">
    <property type="entry name" value="C-terminal effector domain of the bipartite response regulators"/>
    <property type="match status" value="1"/>
</dbReference>
<evidence type="ECO:0000313" key="12">
    <source>
        <dbReference type="Proteomes" id="UP000472971"/>
    </source>
</evidence>
<dbReference type="InterPro" id="IPR016032">
    <property type="entry name" value="Sig_transdc_resp-reg_C-effctor"/>
</dbReference>
<evidence type="ECO:0000256" key="2">
    <source>
        <dbReference type="ARBA" id="ARBA00005820"/>
    </source>
</evidence>
<keyword evidence="8" id="KW-0597">Phosphoprotein</keyword>
<dbReference type="SMART" id="SM01043">
    <property type="entry name" value="BTAD"/>
    <property type="match status" value="1"/>
</dbReference>
<dbReference type="Proteomes" id="UP000472971">
    <property type="component" value="Unassembled WGS sequence"/>
</dbReference>
<evidence type="ECO:0000313" key="11">
    <source>
        <dbReference type="EMBL" id="NEY83025.1"/>
    </source>
</evidence>
<evidence type="ECO:0000256" key="4">
    <source>
        <dbReference type="ARBA" id="ARBA00023012"/>
    </source>
</evidence>
<dbReference type="GO" id="GO:0003677">
    <property type="term" value="F:DNA binding"/>
    <property type="evidence" value="ECO:0007669"/>
    <property type="project" value="UniProtKB-KW"/>
</dbReference>
<dbReference type="InterPro" id="IPR001867">
    <property type="entry name" value="OmpR/PhoB-type_DNA-bd"/>
</dbReference>
<organism evidence="11 12">
    <name type="scientific">Bacillus aquiflavi</name>
    <dbReference type="NCBI Taxonomy" id="2672567"/>
    <lineage>
        <taxon>Bacteria</taxon>
        <taxon>Bacillati</taxon>
        <taxon>Bacillota</taxon>
        <taxon>Bacilli</taxon>
        <taxon>Bacillales</taxon>
        <taxon>Bacillaceae</taxon>
        <taxon>Bacillus</taxon>
    </lineage>
</organism>
<dbReference type="PANTHER" id="PTHR35807">
    <property type="entry name" value="TRANSCRIPTIONAL REGULATOR REDD-RELATED"/>
    <property type="match status" value="1"/>
</dbReference>
<dbReference type="InterPro" id="IPR036388">
    <property type="entry name" value="WH-like_DNA-bd_sf"/>
</dbReference>
<dbReference type="PANTHER" id="PTHR35807:SF2">
    <property type="entry name" value="TRANSCRIPTIONAL ACTIVATOR DOMAIN"/>
    <property type="match status" value="1"/>
</dbReference>
<dbReference type="PROSITE" id="PS50110">
    <property type="entry name" value="RESPONSE_REGULATORY"/>
    <property type="match status" value="1"/>
</dbReference>
<dbReference type="Pfam" id="PF03704">
    <property type="entry name" value="BTAD"/>
    <property type="match status" value="1"/>
</dbReference>
<dbReference type="InterPro" id="IPR011990">
    <property type="entry name" value="TPR-like_helical_dom_sf"/>
</dbReference>
<keyword evidence="5" id="KW-0805">Transcription regulation</keyword>
<evidence type="ECO:0000259" key="9">
    <source>
        <dbReference type="PROSITE" id="PS50110"/>
    </source>
</evidence>
<dbReference type="GO" id="GO:0006355">
    <property type="term" value="P:regulation of DNA-templated transcription"/>
    <property type="evidence" value="ECO:0007669"/>
    <property type="project" value="InterPro"/>
</dbReference>
<comment type="subcellular location">
    <subcellularLocation>
        <location evidence="1">Cytoplasm</location>
    </subcellularLocation>
</comment>
<dbReference type="Gene3D" id="3.40.50.2300">
    <property type="match status" value="1"/>
</dbReference>
<dbReference type="AlphaFoldDB" id="A0A6B3W2Q9"/>
<reference evidence="11 12" key="1">
    <citation type="submission" date="2020-02" db="EMBL/GenBank/DDBJ databases">
        <title>Bacillus aquiflavi sp. nov., isolated from yellow water of strong flavor Chinese baijiu in Yibin region of China.</title>
        <authorList>
            <person name="Xie J."/>
        </authorList>
    </citation>
    <scope>NUCLEOTIDE SEQUENCE [LARGE SCALE GENOMIC DNA]</scope>
    <source>
        <strain evidence="11 12">3H-10</strain>
    </source>
</reference>
<dbReference type="RefSeq" id="WP_163243426.1">
    <property type="nucleotide sequence ID" value="NZ_JAAIWN010000063.1"/>
</dbReference>
<evidence type="ECO:0000313" key="13">
    <source>
        <dbReference type="Proteomes" id="UP000570010"/>
    </source>
</evidence>
<gene>
    <name evidence="11" type="ORF">G4D64_16360</name>
    <name evidence="10" type="ORF">H1Z61_16420</name>
</gene>
<dbReference type="SMART" id="SM00448">
    <property type="entry name" value="REC"/>
    <property type="match status" value="1"/>
</dbReference>
<keyword evidence="6" id="KW-0238">DNA-binding</keyword>
<keyword evidence="3" id="KW-0963">Cytoplasm</keyword>
<dbReference type="Gene3D" id="1.10.10.10">
    <property type="entry name" value="Winged helix-like DNA-binding domain superfamily/Winged helix DNA-binding domain"/>
    <property type="match status" value="1"/>
</dbReference>